<dbReference type="InterPro" id="IPR026956">
    <property type="entry name" value="D-ser_dehydrat-like_dom"/>
</dbReference>
<dbReference type="Gene3D" id="3.20.20.10">
    <property type="entry name" value="Alanine racemase"/>
    <property type="match status" value="1"/>
</dbReference>
<dbReference type="InterPro" id="IPR029066">
    <property type="entry name" value="PLP-binding_barrel"/>
</dbReference>
<feature type="domain" description="D-serine dehydratase-like" evidence="3">
    <location>
        <begin position="249"/>
        <end position="346"/>
    </location>
</feature>
<sequence length="362" mass="38659">MVETPYLLIDEAKMLQNIERMAAIAQKNGIQLRPHAKTHKIPAIAKRQLAAGASGITVAKVSEAEVMQAHGIDNIFIAYPLVVESKIERALQLAKRIKMIVAVDSLVGAQKLSEVAARNQQTLAVRLEIDTGLNRTGVGYQDAVALAQAIQQLDNLELTGIYTYRGALLDGAPTLDTAAAGREEGELMAKLAGDIRASGIHLQDVSVGSTPTAEFVAQVEGITEIRPGTYVFGDRMQAAFGVHSLAECAACVVVTVVSRPKADLVIVDGGSKTFATDVQPNTAPLHLKGFGAVCGHPEAVFERMTEEHGMIRIPAAADIAVGDQLEIIPNHICSTVNLHNFAILQRNEGLERVEIAARGKLD</sequence>
<name>A0ABW4JGR8_9BACL</name>
<dbReference type="Pfam" id="PF01168">
    <property type="entry name" value="Ala_racemase_N"/>
    <property type="match status" value="1"/>
</dbReference>
<organism evidence="4 5">
    <name type="scientific">Alicyclobacillus fodiniaquatilis</name>
    <dbReference type="NCBI Taxonomy" id="1661150"/>
    <lineage>
        <taxon>Bacteria</taxon>
        <taxon>Bacillati</taxon>
        <taxon>Bacillota</taxon>
        <taxon>Bacilli</taxon>
        <taxon>Bacillales</taxon>
        <taxon>Alicyclobacillaceae</taxon>
        <taxon>Alicyclobacillus</taxon>
    </lineage>
</organism>
<dbReference type="PANTHER" id="PTHR28004:SF2">
    <property type="entry name" value="D-SERINE DEHYDRATASE"/>
    <property type="match status" value="1"/>
</dbReference>
<gene>
    <name evidence="4" type="ORF">ACFSB2_12540</name>
</gene>
<evidence type="ECO:0000256" key="2">
    <source>
        <dbReference type="ARBA" id="ARBA00023239"/>
    </source>
</evidence>
<dbReference type="SUPFAM" id="SSF51419">
    <property type="entry name" value="PLP-binding barrel"/>
    <property type="match status" value="1"/>
</dbReference>
<dbReference type="EMBL" id="JBHUCX010000029">
    <property type="protein sequence ID" value="MFD1675522.1"/>
    <property type="molecule type" value="Genomic_DNA"/>
</dbReference>
<dbReference type="InterPro" id="IPR042208">
    <property type="entry name" value="D-ser_dehydrat-like_sf"/>
</dbReference>
<keyword evidence="5" id="KW-1185">Reference proteome</keyword>
<dbReference type="InterPro" id="IPR051466">
    <property type="entry name" value="D-amino_acid_metab_enzyme"/>
</dbReference>
<dbReference type="Pfam" id="PF14031">
    <property type="entry name" value="D-ser_dehydrat"/>
    <property type="match status" value="1"/>
</dbReference>
<comment type="caution">
    <text evidence="4">The sequence shown here is derived from an EMBL/GenBank/DDBJ whole genome shotgun (WGS) entry which is preliminary data.</text>
</comment>
<dbReference type="Proteomes" id="UP001597079">
    <property type="component" value="Unassembled WGS sequence"/>
</dbReference>
<dbReference type="EC" id="5.1.1.1" evidence="4"/>
<dbReference type="InterPro" id="IPR001608">
    <property type="entry name" value="Ala_racemase_N"/>
</dbReference>
<evidence type="ECO:0000313" key="4">
    <source>
        <dbReference type="EMBL" id="MFD1675522.1"/>
    </source>
</evidence>
<dbReference type="Gene3D" id="2.40.37.20">
    <property type="entry name" value="D-serine dehydratase-like domain"/>
    <property type="match status" value="1"/>
</dbReference>
<dbReference type="PANTHER" id="PTHR28004">
    <property type="entry name" value="ZGC:162816-RELATED"/>
    <property type="match status" value="1"/>
</dbReference>
<evidence type="ECO:0000313" key="5">
    <source>
        <dbReference type="Proteomes" id="UP001597079"/>
    </source>
</evidence>
<keyword evidence="4" id="KW-0413">Isomerase</keyword>
<comment type="similarity">
    <text evidence="1">Belongs to the DSD1 family.</text>
</comment>
<evidence type="ECO:0000256" key="1">
    <source>
        <dbReference type="ARBA" id="ARBA00005323"/>
    </source>
</evidence>
<dbReference type="RefSeq" id="WP_377943402.1">
    <property type="nucleotide sequence ID" value="NZ_JBHUCX010000029.1"/>
</dbReference>
<keyword evidence="2" id="KW-0456">Lyase</keyword>
<dbReference type="SMART" id="SM01119">
    <property type="entry name" value="D-ser_dehydrat"/>
    <property type="match status" value="1"/>
</dbReference>
<reference evidence="5" key="1">
    <citation type="journal article" date="2019" name="Int. J. Syst. Evol. Microbiol.">
        <title>The Global Catalogue of Microorganisms (GCM) 10K type strain sequencing project: providing services to taxonomists for standard genome sequencing and annotation.</title>
        <authorList>
            <consortium name="The Broad Institute Genomics Platform"/>
            <consortium name="The Broad Institute Genome Sequencing Center for Infectious Disease"/>
            <person name="Wu L."/>
            <person name="Ma J."/>
        </authorList>
    </citation>
    <scope>NUCLEOTIDE SEQUENCE [LARGE SCALE GENOMIC DNA]</scope>
    <source>
        <strain evidence="5">CGMCC 1.12286</strain>
    </source>
</reference>
<accession>A0ABW4JGR8</accession>
<proteinExistence type="inferred from homology"/>
<dbReference type="GO" id="GO:0008784">
    <property type="term" value="F:alanine racemase activity"/>
    <property type="evidence" value="ECO:0007669"/>
    <property type="project" value="UniProtKB-EC"/>
</dbReference>
<evidence type="ECO:0000259" key="3">
    <source>
        <dbReference type="SMART" id="SM01119"/>
    </source>
</evidence>
<protein>
    <submittedName>
        <fullName evidence="4">Alanine racemase</fullName>
        <ecNumber evidence="4">5.1.1.1</ecNumber>
    </submittedName>
</protein>